<gene>
    <name evidence="1" type="ORF">CU098_006206</name>
</gene>
<dbReference type="STRING" id="4846.A0A367INX8"/>
<proteinExistence type="predicted"/>
<feature type="non-terminal residue" evidence="1">
    <location>
        <position position="1"/>
    </location>
</feature>
<protein>
    <submittedName>
        <fullName evidence="1">Uncharacterized protein</fullName>
    </submittedName>
</protein>
<comment type="caution">
    <text evidence="1">The sequence shown here is derived from an EMBL/GenBank/DDBJ whole genome shotgun (WGS) entry which is preliminary data.</text>
</comment>
<keyword evidence="2" id="KW-1185">Reference proteome</keyword>
<organism evidence="1 2">
    <name type="scientific">Rhizopus stolonifer</name>
    <name type="common">Rhizopus nigricans</name>
    <dbReference type="NCBI Taxonomy" id="4846"/>
    <lineage>
        <taxon>Eukaryota</taxon>
        <taxon>Fungi</taxon>
        <taxon>Fungi incertae sedis</taxon>
        <taxon>Mucoromycota</taxon>
        <taxon>Mucoromycotina</taxon>
        <taxon>Mucoromycetes</taxon>
        <taxon>Mucorales</taxon>
        <taxon>Mucorineae</taxon>
        <taxon>Rhizopodaceae</taxon>
        <taxon>Rhizopus</taxon>
    </lineage>
</organism>
<reference evidence="1 2" key="1">
    <citation type="journal article" date="2018" name="G3 (Bethesda)">
        <title>Phylogenetic and Phylogenomic Definition of Rhizopus Species.</title>
        <authorList>
            <person name="Gryganskyi A.P."/>
            <person name="Golan J."/>
            <person name="Dolatabadi S."/>
            <person name="Mondo S."/>
            <person name="Robb S."/>
            <person name="Idnurm A."/>
            <person name="Muszewska A."/>
            <person name="Steczkiewicz K."/>
            <person name="Masonjones S."/>
            <person name="Liao H.L."/>
            <person name="Gajdeczka M.T."/>
            <person name="Anike F."/>
            <person name="Vuek A."/>
            <person name="Anishchenko I.M."/>
            <person name="Voigt K."/>
            <person name="de Hoog G.S."/>
            <person name="Smith M.E."/>
            <person name="Heitman J."/>
            <person name="Vilgalys R."/>
            <person name="Stajich J.E."/>
        </authorList>
    </citation>
    <scope>NUCLEOTIDE SEQUENCE [LARGE SCALE GENOMIC DNA]</scope>
    <source>
        <strain evidence="1 2">LSU 92-RS-03</strain>
    </source>
</reference>
<name>A0A367INX8_RHIST</name>
<accession>A0A367INX8</accession>
<dbReference type="EMBL" id="PJQM01006645">
    <property type="protein sequence ID" value="RCH79339.1"/>
    <property type="molecule type" value="Genomic_DNA"/>
</dbReference>
<dbReference type="AlphaFoldDB" id="A0A367INX8"/>
<sequence length="61" mass="6843">SAELIGRAIKNKPSFIQLKHTEATHEVTVMISHSNNKGMFDSDTFLLNINSNQERTPTKSN</sequence>
<evidence type="ECO:0000313" key="2">
    <source>
        <dbReference type="Proteomes" id="UP000253551"/>
    </source>
</evidence>
<dbReference type="Proteomes" id="UP000253551">
    <property type="component" value="Unassembled WGS sequence"/>
</dbReference>
<evidence type="ECO:0000313" key="1">
    <source>
        <dbReference type="EMBL" id="RCH79339.1"/>
    </source>
</evidence>